<dbReference type="AlphaFoldDB" id="A0A5K1K065"/>
<organism evidence="2">
    <name type="scientific">Ganoderma boninense</name>
    <dbReference type="NCBI Taxonomy" id="34458"/>
    <lineage>
        <taxon>Eukaryota</taxon>
        <taxon>Fungi</taxon>
        <taxon>Dikarya</taxon>
        <taxon>Basidiomycota</taxon>
        <taxon>Agaricomycotina</taxon>
        <taxon>Agaricomycetes</taxon>
        <taxon>Polyporales</taxon>
        <taxon>Polyporaceae</taxon>
        <taxon>Ganoderma</taxon>
    </lineage>
</organism>
<protein>
    <submittedName>
        <fullName evidence="2">Cell wall integrity transcriptional regulator CAS5 (Caspofungin sensitivity protein 5)</fullName>
    </submittedName>
</protein>
<dbReference type="EMBL" id="LR727015">
    <property type="protein sequence ID" value="VWO98549.1"/>
    <property type="molecule type" value="Genomic_DNA"/>
</dbReference>
<evidence type="ECO:0000313" key="2">
    <source>
        <dbReference type="EMBL" id="VWO98549.1"/>
    </source>
</evidence>
<accession>A0A5K1K065</accession>
<proteinExistence type="predicted"/>
<sequence>MQVSLLLLSIPRRSCPHEAHTLCPSPSPGNLALISAPSLNQGISDLPNQPTTLSSESEDVTTYEKLYPGFDPKQDLEVNLASCITICRWGNCQGVWCRLDKMWCDHIFGDYNTPEGAWHKAEILAPHNQLPDQKVKCLWRNCERTFPVDGLKKHIEDEHLLLYRLRCIHCGTENRDGPYRRTHGPASMCPQNPRFKQSNLAAPKSTPNPQVLQQTLPIDGTAHALNGTSNLDNLSSSSNLVANPASKYHTRIQ</sequence>
<gene>
    <name evidence="2" type="primary">Q5AMH6</name>
</gene>
<reference evidence="2" key="1">
    <citation type="submission" date="2019-10" db="EMBL/GenBank/DDBJ databases">
        <authorList>
            <person name="Nor Muhammad N."/>
        </authorList>
    </citation>
    <scope>NUCLEOTIDE SEQUENCE</scope>
</reference>
<feature type="region of interest" description="Disordered" evidence="1">
    <location>
        <begin position="229"/>
        <end position="253"/>
    </location>
</feature>
<feature type="compositionally biased region" description="Low complexity" evidence="1">
    <location>
        <begin position="229"/>
        <end position="240"/>
    </location>
</feature>
<name>A0A5K1K065_9APHY</name>
<evidence type="ECO:0000256" key="1">
    <source>
        <dbReference type="SAM" id="MobiDB-lite"/>
    </source>
</evidence>